<protein>
    <submittedName>
        <fullName evidence="1">Uncharacterized protein</fullName>
    </submittedName>
</protein>
<dbReference type="Proteomes" id="UP000774326">
    <property type="component" value="Unassembled WGS sequence"/>
</dbReference>
<reference evidence="1" key="1">
    <citation type="journal article" date="2021" name="Open Biol.">
        <title>Shared evolutionary footprints suggest mitochondrial oxidative damage underlies multiple complex I losses in fungi.</title>
        <authorList>
            <person name="Schikora-Tamarit M.A."/>
            <person name="Marcet-Houben M."/>
            <person name="Nosek J."/>
            <person name="Gabaldon T."/>
        </authorList>
    </citation>
    <scope>NUCLEOTIDE SEQUENCE</scope>
    <source>
        <strain evidence="1">CBS2887</strain>
    </source>
</reference>
<accession>A0A9P8TM88</accession>
<evidence type="ECO:0000313" key="2">
    <source>
        <dbReference type="Proteomes" id="UP000774326"/>
    </source>
</evidence>
<proteinExistence type="predicted"/>
<dbReference type="EMBL" id="JAEUBG010002320">
    <property type="protein sequence ID" value="KAH3684798.1"/>
    <property type="molecule type" value="Genomic_DNA"/>
</dbReference>
<sequence>MNTFQDHPVGVIFRIHFRFILAAWRTTRTSGLLFSVLEVLDPLLEEEEEEEEEEEAQAQTKAVAVDQVEMAVVVVVAADGGAHLENHERPTVALKPHMEDIAVVAVEAQEVDVAAIDCKDMVVNEVTADKAGVAHVDIDVPNQLAMPAC</sequence>
<keyword evidence="2" id="KW-1185">Reference proteome</keyword>
<dbReference type="AlphaFoldDB" id="A0A9P8TM88"/>
<evidence type="ECO:0000313" key="1">
    <source>
        <dbReference type="EMBL" id="KAH3684798.1"/>
    </source>
</evidence>
<reference evidence="1" key="2">
    <citation type="submission" date="2021-01" db="EMBL/GenBank/DDBJ databases">
        <authorList>
            <person name="Schikora-Tamarit M.A."/>
        </authorList>
    </citation>
    <scope>NUCLEOTIDE SEQUENCE</scope>
    <source>
        <strain evidence="1">CBS2887</strain>
    </source>
</reference>
<comment type="caution">
    <text evidence="1">The sequence shown here is derived from an EMBL/GenBank/DDBJ whole genome shotgun (WGS) entry which is preliminary data.</text>
</comment>
<gene>
    <name evidence="1" type="ORF">WICPIJ_004227</name>
</gene>
<name>A0A9P8TM88_WICPI</name>
<organism evidence="1 2">
    <name type="scientific">Wickerhamomyces pijperi</name>
    <name type="common">Yeast</name>
    <name type="synonym">Pichia pijperi</name>
    <dbReference type="NCBI Taxonomy" id="599730"/>
    <lineage>
        <taxon>Eukaryota</taxon>
        <taxon>Fungi</taxon>
        <taxon>Dikarya</taxon>
        <taxon>Ascomycota</taxon>
        <taxon>Saccharomycotina</taxon>
        <taxon>Saccharomycetes</taxon>
        <taxon>Phaffomycetales</taxon>
        <taxon>Wickerhamomycetaceae</taxon>
        <taxon>Wickerhamomyces</taxon>
    </lineage>
</organism>